<dbReference type="RefSeq" id="WP_011971576.1">
    <property type="nucleotide sequence ID" value="NC_009633.1"/>
</dbReference>
<dbReference type="HOGENOM" id="CLU_195756_2_1_9"/>
<reference evidence="1" key="1">
    <citation type="submission" date="2007-06" db="EMBL/GenBank/DDBJ databases">
        <title>Complete sequence of Alkaliphilus metalliredigens QYMF.</title>
        <authorList>
            <consortium name="US DOE Joint Genome Institute"/>
            <person name="Copeland A."/>
            <person name="Lucas S."/>
            <person name="Lapidus A."/>
            <person name="Barry K."/>
            <person name="Detter J.C."/>
            <person name="Glavina del Rio T."/>
            <person name="Hammon N."/>
            <person name="Israni S."/>
            <person name="Dalin E."/>
            <person name="Tice H."/>
            <person name="Pitluck S."/>
            <person name="Chertkov O."/>
            <person name="Brettin T."/>
            <person name="Bruce D."/>
            <person name="Han C."/>
            <person name="Schmutz J."/>
            <person name="Larimer F."/>
            <person name="Land M."/>
            <person name="Hauser L."/>
            <person name="Kyrpides N."/>
            <person name="Mikhailova N."/>
            <person name="Ye Q."/>
            <person name="Zhou J."/>
            <person name="Fields M."/>
            <person name="Richardson P."/>
        </authorList>
    </citation>
    <scope>NUCLEOTIDE SEQUENCE</scope>
    <source>
        <strain evidence="1">QYMF</strain>
    </source>
</reference>
<reference evidence="4" key="2">
    <citation type="journal article" date="2016" name="Genome Announc.">
        <title>Complete genome sequence of Alkaliphilus metalliredigens strain QYMF, an alkaliphilic and metal-reducing bacterium isolated from borax-contaminated leachate ponds.</title>
        <authorList>
            <person name="Hwang C."/>
            <person name="Copeland A."/>
            <person name="Lucas S."/>
            <person name="Lapidus A."/>
            <person name="Barry K."/>
            <person name="Detter J.C."/>
            <person name="Glavina Del Rio T."/>
            <person name="Hammon N."/>
            <person name="Israni S."/>
            <person name="Dalin E."/>
            <person name="Tice H."/>
            <person name="Pitluck S."/>
            <person name="Chertkov O."/>
            <person name="Brettin T."/>
            <person name="Bruce D."/>
            <person name="Han C."/>
            <person name="Schmutz J."/>
            <person name="Larimer F."/>
            <person name="Land M.L."/>
            <person name="Hauser L."/>
            <person name="Kyrpides N."/>
            <person name="Mikhailova N."/>
            <person name="Ye Q."/>
            <person name="Zhou J."/>
            <person name="Richardson P."/>
            <person name="Fields M.W."/>
        </authorList>
    </citation>
    <scope>NUCLEOTIDE SEQUENCE [LARGE SCALE GENOMIC DNA]</scope>
    <source>
        <strain evidence="4">QYMF</strain>
    </source>
</reference>
<evidence type="ECO:0000313" key="4">
    <source>
        <dbReference type="Proteomes" id="UP000001572"/>
    </source>
</evidence>
<organism evidence="1 4">
    <name type="scientific">Alkaliphilus metalliredigens (strain QYMF)</name>
    <dbReference type="NCBI Taxonomy" id="293826"/>
    <lineage>
        <taxon>Bacteria</taxon>
        <taxon>Bacillati</taxon>
        <taxon>Bacillota</taxon>
        <taxon>Clostridia</taxon>
        <taxon>Peptostreptococcales</taxon>
        <taxon>Natronincolaceae</taxon>
        <taxon>Alkaliphilus</taxon>
    </lineage>
</organism>
<evidence type="ECO:0000313" key="1">
    <source>
        <dbReference type="EMBL" id="ABR46668.1"/>
    </source>
</evidence>
<accession>A6TKF0</accession>
<dbReference type="EMBL" id="CP000724">
    <property type="protein sequence ID" value="ABR46668.1"/>
    <property type="molecule type" value="Genomic_DNA"/>
</dbReference>
<dbReference type="KEGG" id="amt:Amet_0440"/>
<dbReference type="InterPro" id="IPR010022">
    <property type="entry name" value="XkdX"/>
</dbReference>
<dbReference type="Proteomes" id="UP000001572">
    <property type="component" value="Chromosome"/>
</dbReference>
<dbReference type="AlphaFoldDB" id="A6TKF0"/>
<dbReference type="Pfam" id="PF09693">
    <property type="entry name" value="Phage_XkdX"/>
    <property type="match status" value="1"/>
</dbReference>
<dbReference type="EMBL" id="CP000724">
    <property type="protein sequence ID" value="ABR50415.1"/>
    <property type="molecule type" value="Genomic_DNA"/>
</dbReference>
<evidence type="ECO:0000313" key="2">
    <source>
        <dbReference type="EMBL" id="ABR48140.1"/>
    </source>
</evidence>
<dbReference type="KEGG" id="amt:Amet_1977"/>
<dbReference type="STRING" id="293826.Amet_0440"/>
<proteinExistence type="predicted"/>
<dbReference type="KEGG" id="amt:Amet_4341"/>
<keyword evidence="4" id="KW-1185">Reference proteome</keyword>
<evidence type="ECO:0008006" key="5">
    <source>
        <dbReference type="Google" id="ProtNLM"/>
    </source>
</evidence>
<sequence>MFNRVKEYYETGLWSIDRVFNVVGKAISEEEYQEITGFLYPAKS</sequence>
<evidence type="ECO:0000313" key="3">
    <source>
        <dbReference type="EMBL" id="ABR50415.1"/>
    </source>
</evidence>
<dbReference type="EMBL" id="CP000724">
    <property type="protein sequence ID" value="ABR48140.1"/>
    <property type="molecule type" value="Genomic_DNA"/>
</dbReference>
<protein>
    <recommendedName>
        <fullName evidence="5">XkdX family protein</fullName>
    </recommendedName>
</protein>
<name>A6TKF0_ALKMQ</name>
<gene>
    <name evidence="1" type="ordered locus">Amet_0440</name>
    <name evidence="2" type="ordered locus">Amet_1977</name>
    <name evidence="3" type="ordered locus">Amet_4341</name>
</gene>